<dbReference type="PROSITE" id="PS50968">
    <property type="entry name" value="BIOTINYL_LIPOYL"/>
    <property type="match status" value="1"/>
</dbReference>
<dbReference type="Proteomes" id="UP000241890">
    <property type="component" value="Unassembled WGS sequence"/>
</dbReference>
<dbReference type="SUPFAM" id="SSF51230">
    <property type="entry name" value="Single hybrid motif"/>
    <property type="match status" value="1"/>
</dbReference>
<keyword evidence="5" id="KW-0670">Pyruvate</keyword>
<dbReference type="InterPro" id="IPR045257">
    <property type="entry name" value="E2/Pdx1"/>
</dbReference>
<dbReference type="FunFam" id="2.40.50.100:FF:000010">
    <property type="entry name" value="Acetyltransferase component of pyruvate dehydrogenase complex"/>
    <property type="match status" value="1"/>
</dbReference>
<comment type="caution">
    <text evidence="5">The sequence shown here is derived from an EMBL/GenBank/DDBJ whole genome shotgun (WGS) entry which is preliminary data.</text>
</comment>
<dbReference type="GO" id="GO:0006086">
    <property type="term" value="P:pyruvate decarboxylation to acetyl-CoA"/>
    <property type="evidence" value="ECO:0007669"/>
    <property type="project" value="InterPro"/>
</dbReference>
<evidence type="ECO:0000313" key="6">
    <source>
        <dbReference type="Proteomes" id="UP000241890"/>
    </source>
</evidence>
<dbReference type="GO" id="GO:0045254">
    <property type="term" value="C:pyruvate dehydrogenase complex"/>
    <property type="evidence" value="ECO:0007669"/>
    <property type="project" value="InterPro"/>
</dbReference>
<keyword evidence="6" id="KW-1185">Reference proteome</keyword>
<dbReference type="InterPro" id="IPR000089">
    <property type="entry name" value="Biotin_lipoyl"/>
</dbReference>
<feature type="compositionally biased region" description="Basic and acidic residues" evidence="3">
    <location>
        <begin position="142"/>
        <end position="168"/>
    </location>
</feature>
<name>A0A2R5GK75_9STRA</name>
<sequence length="236" mass="24315">MLRVAGLGAARAVGARRAAGMTMGGATRALAARSMASWPSHTVLTLPALSPTMESGGVAGWTLKVGDAISPGESICEVETDKATVDFEAQDDGFLAKILVEAGTSDVAVGTPIGVMVEDEGDIEAFKDFTAADAGGAAPAEAPKKEEPKAAEAPKKEEPKKEEPKKEAAPAPAPAPAPPAPEAPKEEPKAAPKRPKQDLPKMKSPLQAILDKSQTDFEAQFGITGMRQHKSATPSA</sequence>
<keyword evidence="2" id="KW-0809">Transit peptide</keyword>
<dbReference type="CDD" id="cd06849">
    <property type="entry name" value="lipoyl_domain"/>
    <property type="match status" value="1"/>
</dbReference>
<evidence type="ECO:0000256" key="3">
    <source>
        <dbReference type="SAM" id="MobiDB-lite"/>
    </source>
</evidence>
<dbReference type="AlphaFoldDB" id="A0A2R5GK75"/>
<evidence type="ECO:0000256" key="1">
    <source>
        <dbReference type="ARBA" id="ARBA00022823"/>
    </source>
</evidence>
<dbReference type="InterPro" id="IPR011053">
    <property type="entry name" value="Single_hybrid_motif"/>
</dbReference>
<keyword evidence="5" id="KW-0808">Transferase</keyword>
<gene>
    <name evidence="5" type="ORF">FCC1311_075032</name>
</gene>
<dbReference type="PROSITE" id="PS00189">
    <property type="entry name" value="LIPOYL"/>
    <property type="match status" value="1"/>
</dbReference>
<proteinExistence type="predicted"/>
<evidence type="ECO:0000259" key="4">
    <source>
        <dbReference type="PROSITE" id="PS50968"/>
    </source>
</evidence>
<dbReference type="GO" id="GO:0004742">
    <property type="term" value="F:dihydrolipoyllysine-residue acetyltransferase activity"/>
    <property type="evidence" value="ECO:0007669"/>
    <property type="project" value="TreeGrafter"/>
</dbReference>
<dbReference type="InParanoid" id="A0A2R5GK75"/>
<protein>
    <submittedName>
        <fullName evidence="5">Dihydrolipoyllysine-residue acetyltransferase component of pyruvate dehydrogenase complex, mitochondrial</fullName>
    </submittedName>
</protein>
<accession>A0A2R5GK75</accession>
<feature type="region of interest" description="Disordered" evidence="3">
    <location>
        <begin position="135"/>
        <end position="214"/>
    </location>
</feature>
<dbReference type="InterPro" id="IPR003016">
    <property type="entry name" value="2-oxoA_DH_lipoyl-BS"/>
</dbReference>
<dbReference type="OrthoDB" id="537444at2759"/>
<dbReference type="EMBL" id="BEYU01000095">
    <property type="protein sequence ID" value="GBG31280.1"/>
    <property type="molecule type" value="Genomic_DNA"/>
</dbReference>
<feature type="compositionally biased region" description="Basic and acidic residues" evidence="3">
    <location>
        <begin position="183"/>
        <end position="201"/>
    </location>
</feature>
<dbReference type="Pfam" id="PF00364">
    <property type="entry name" value="Biotin_lipoyl"/>
    <property type="match status" value="1"/>
</dbReference>
<evidence type="ECO:0000313" key="5">
    <source>
        <dbReference type="EMBL" id="GBG31280.1"/>
    </source>
</evidence>
<dbReference type="PANTHER" id="PTHR23151:SF90">
    <property type="entry name" value="DIHYDROLIPOYLLYSINE-RESIDUE ACETYLTRANSFERASE COMPONENT OF PYRUVATE DEHYDROGENASE COMPLEX, MITOCHONDRIAL-RELATED"/>
    <property type="match status" value="1"/>
</dbReference>
<keyword evidence="1" id="KW-0450">Lipoyl</keyword>
<organism evidence="5 6">
    <name type="scientific">Hondaea fermentalgiana</name>
    <dbReference type="NCBI Taxonomy" id="2315210"/>
    <lineage>
        <taxon>Eukaryota</taxon>
        <taxon>Sar</taxon>
        <taxon>Stramenopiles</taxon>
        <taxon>Bigyra</taxon>
        <taxon>Labyrinthulomycetes</taxon>
        <taxon>Thraustochytrida</taxon>
        <taxon>Thraustochytriidae</taxon>
        <taxon>Hondaea</taxon>
    </lineage>
</organism>
<dbReference type="PANTHER" id="PTHR23151">
    <property type="entry name" value="DIHYDROLIPOAMIDE ACETYL/SUCCINYL-TRANSFERASE-RELATED"/>
    <property type="match status" value="1"/>
</dbReference>
<feature type="compositionally biased region" description="Pro residues" evidence="3">
    <location>
        <begin position="171"/>
        <end position="182"/>
    </location>
</feature>
<dbReference type="Gene3D" id="2.40.50.100">
    <property type="match status" value="1"/>
</dbReference>
<evidence type="ECO:0000256" key="2">
    <source>
        <dbReference type="ARBA" id="ARBA00022946"/>
    </source>
</evidence>
<reference evidence="5 6" key="1">
    <citation type="submission" date="2017-12" db="EMBL/GenBank/DDBJ databases">
        <title>Sequencing, de novo assembly and annotation of complete genome of a new Thraustochytrid species, strain FCC1311.</title>
        <authorList>
            <person name="Sedici K."/>
            <person name="Godart F."/>
            <person name="Aiese Cigliano R."/>
            <person name="Sanseverino W."/>
            <person name="Barakat M."/>
            <person name="Ortet P."/>
            <person name="Marechal E."/>
            <person name="Cagnac O."/>
            <person name="Amato A."/>
        </authorList>
    </citation>
    <scope>NUCLEOTIDE SEQUENCE [LARGE SCALE GENOMIC DNA]</scope>
</reference>
<feature type="domain" description="Lipoyl-binding" evidence="4">
    <location>
        <begin position="41"/>
        <end position="117"/>
    </location>
</feature>